<keyword evidence="2" id="KW-1185">Reference proteome</keyword>
<feature type="non-terminal residue" evidence="1">
    <location>
        <position position="1"/>
    </location>
</feature>
<accession>A0ABU3QVF5</accession>
<organism evidence="1 2">
    <name type="scientific">Streptomyces tamarix</name>
    <dbReference type="NCBI Taxonomy" id="3078565"/>
    <lineage>
        <taxon>Bacteria</taxon>
        <taxon>Bacillati</taxon>
        <taxon>Actinomycetota</taxon>
        <taxon>Actinomycetes</taxon>
        <taxon>Kitasatosporales</taxon>
        <taxon>Streptomycetaceae</taxon>
        <taxon>Streptomyces</taxon>
    </lineage>
</organism>
<name>A0ABU3QVF5_9ACTN</name>
<gene>
    <name evidence="1" type="ORF">RND61_32380</name>
</gene>
<evidence type="ECO:0000313" key="1">
    <source>
        <dbReference type="EMBL" id="MDT9686727.1"/>
    </source>
</evidence>
<comment type="caution">
    <text evidence="1">The sequence shown here is derived from an EMBL/GenBank/DDBJ whole genome shotgun (WGS) entry which is preliminary data.</text>
</comment>
<protein>
    <recommendedName>
        <fullName evidence="3">HNH endonuclease</fullName>
    </recommendedName>
</protein>
<evidence type="ECO:0008006" key="3">
    <source>
        <dbReference type="Google" id="ProtNLM"/>
    </source>
</evidence>
<sequence length="136" mass="15211">TPNLQHQGDHVNTETGTAQHWIVDAYDAVWVDGVIVHDLFNVARVCMTCHMETGLTGPCLRENPLPTPEEITQVATLAELHEAARIAFGTLPVWMVDAIARGELDAYAPDDRRKRLSRARQSLAYAELHRRALDTE</sequence>
<reference evidence="1 2" key="1">
    <citation type="submission" date="2023-09" db="EMBL/GenBank/DDBJ databases">
        <title>Streptomyces sp. nov.: A antagonism against Alternaria gaisen Producing Streptochlin, Isolated from Tamarix root soil.</title>
        <authorList>
            <person name="Chen Y."/>
        </authorList>
    </citation>
    <scope>NUCLEOTIDE SEQUENCE [LARGE SCALE GENOMIC DNA]</scope>
    <source>
        <strain evidence="1 2">TRM76323</strain>
    </source>
</reference>
<dbReference type="RefSeq" id="WP_315881746.1">
    <property type="nucleotide sequence ID" value="NZ_JAWCTQ010000094.1"/>
</dbReference>
<dbReference type="Proteomes" id="UP001250181">
    <property type="component" value="Unassembled WGS sequence"/>
</dbReference>
<dbReference type="EMBL" id="JAWCTQ010000094">
    <property type="protein sequence ID" value="MDT9686727.1"/>
    <property type="molecule type" value="Genomic_DNA"/>
</dbReference>
<evidence type="ECO:0000313" key="2">
    <source>
        <dbReference type="Proteomes" id="UP001250181"/>
    </source>
</evidence>
<proteinExistence type="predicted"/>